<feature type="region of interest" description="Disordered" evidence="1">
    <location>
        <begin position="2523"/>
        <end position="2605"/>
    </location>
</feature>
<keyword evidence="2" id="KW-0472">Membrane</keyword>
<feature type="transmembrane region" description="Helical" evidence="2">
    <location>
        <begin position="2768"/>
        <end position="2788"/>
    </location>
</feature>
<feature type="transmembrane region" description="Helical" evidence="2">
    <location>
        <begin position="1932"/>
        <end position="1952"/>
    </location>
</feature>
<protein>
    <submittedName>
        <fullName evidence="3">Uncharacterized protein</fullName>
    </submittedName>
</protein>
<feature type="region of interest" description="Disordered" evidence="1">
    <location>
        <begin position="2020"/>
        <end position="2067"/>
    </location>
</feature>
<proteinExistence type="predicted"/>
<organism evidence="3 4">
    <name type="scientific">Plasmodium vivax</name>
    <name type="common">malaria parasite P. vivax</name>
    <dbReference type="NCBI Taxonomy" id="5855"/>
    <lineage>
        <taxon>Eukaryota</taxon>
        <taxon>Sar</taxon>
        <taxon>Alveolata</taxon>
        <taxon>Apicomplexa</taxon>
        <taxon>Aconoidasida</taxon>
        <taxon>Haemosporida</taxon>
        <taxon>Plasmodiidae</taxon>
        <taxon>Plasmodium</taxon>
        <taxon>Plasmodium (Plasmodium)</taxon>
    </lineage>
</organism>
<accession>A0A565A1Z9</accession>
<gene>
    <name evidence="3" type="ORF">PVP01_1422100</name>
</gene>
<feature type="transmembrane region" description="Helical" evidence="2">
    <location>
        <begin position="2660"/>
        <end position="2677"/>
    </location>
</feature>
<evidence type="ECO:0000256" key="1">
    <source>
        <dbReference type="SAM" id="MobiDB-lite"/>
    </source>
</evidence>
<keyword evidence="2" id="KW-1133">Transmembrane helix</keyword>
<evidence type="ECO:0000313" key="4">
    <source>
        <dbReference type="Proteomes" id="UP000220605"/>
    </source>
</evidence>
<dbReference type="VEuPathDB" id="PlasmoDB:PVP01_1422100"/>
<feature type="transmembrane region" description="Helical" evidence="2">
    <location>
        <begin position="2929"/>
        <end position="2952"/>
    </location>
</feature>
<dbReference type="VEuPathDB" id="PlasmoDB:PVW1_140028400"/>
<feature type="compositionally biased region" description="Polar residues" evidence="1">
    <location>
        <begin position="2020"/>
        <end position="2029"/>
    </location>
</feature>
<reference evidence="4" key="1">
    <citation type="submission" date="2016-07" db="EMBL/GenBank/DDBJ databases">
        <authorList>
            <consortium name="Pathogen Informatics"/>
        </authorList>
    </citation>
    <scope>NUCLEOTIDE SEQUENCE [LARGE SCALE GENOMIC DNA]</scope>
</reference>
<feature type="region of interest" description="Disordered" evidence="1">
    <location>
        <begin position="310"/>
        <end position="331"/>
    </location>
</feature>
<feature type="compositionally biased region" description="Basic and acidic residues" evidence="1">
    <location>
        <begin position="2563"/>
        <end position="2575"/>
    </location>
</feature>
<evidence type="ECO:0000313" key="3">
    <source>
        <dbReference type="EMBL" id="VUZ98747.1"/>
    </source>
</evidence>
<feature type="region of interest" description="Disordered" evidence="1">
    <location>
        <begin position="1670"/>
        <end position="1699"/>
    </location>
</feature>
<feature type="region of interest" description="Disordered" evidence="1">
    <location>
        <begin position="62"/>
        <end position="86"/>
    </location>
</feature>
<evidence type="ECO:0000256" key="2">
    <source>
        <dbReference type="SAM" id="Phobius"/>
    </source>
</evidence>
<feature type="transmembrane region" description="Helical" evidence="2">
    <location>
        <begin position="1973"/>
        <end position="1994"/>
    </location>
</feature>
<dbReference type="VEuPathDB" id="PlasmoDB:PVPAM_140029800"/>
<keyword evidence="2" id="KW-0812">Transmembrane</keyword>
<feature type="transmembrane region" description="Helical" evidence="2">
    <location>
        <begin position="2094"/>
        <end position="2113"/>
    </location>
</feature>
<feature type="transmembrane region" description="Helical" evidence="2">
    <location>
        <begin position="2467"/>
        <end position="2487"/>
    </location>
</feature>
<dbReference type="VEuPathDB" id="PlasmoDB:PVX_122875"/>
<feature type="compositionally biased region" description="Basic and acidic residues" evidence="1">
    <location>
        <begin position="1670"/>
        <end position="1685"/>
    </location>
</feature>
<dbReference type="OrthoDB" id="377139at2759"/>
<name>A0A565A1Z9_PLAVI</name>
<dbReference type="Proteomes" id="UP000220605">
    <property type="component" value="Chromosome 14"/>
</dbReference>
<dbReference type="EMBL" id="LT635625">
    <property type="protein sequence ID" value="VUZ98747.1"/>
    <property type="molecule type" value="Genomic_DNA"/>
</dbReference>
<sequence length="3029" mass="352080">MTGLRFFEKVKKTEIQEIEKKLLHIHKCVTASLTNSNILNKGKVIFHWKKCHMYVTDVKSHVTGGKSPVTGGKSPVTGGKSPVTGGKSPVTGVKTHVTEFFENYKNFEFCNEINLSIGEYFMYLIVYLKNVKINKTPVKVLNLYIFANNKWKDKLIYHFLKNLFLKNEDEQQDCMNCKTLIIEYFINNYGTFREQHIGLFYTSILRYINNKLKINFLKKNQNYLNIFANFLITYNGNATLEIKSHMLNAFLLIAKNLKKILLQFPFDKDICTHVCLIYQQVKNVIEAYRAGVCLLLAEKARLSPIPAVGVQSERGSQHGGAPSDSDGDEEFDAAEGEEVGVEVEAGIYSDVNHSDVNRDSVNRDRANRASVPLLRKYLCGIKKIQQVLQQCENVIKEKKRENPFLLLCKYRSILIIKYKNVKRVNISDNLEYFILFFKIKNLLCEGSKNPFFIFLCIDSISYWLQKNEKLQYVFEDIKGAALPKGEASEVCFQTDGLPHNCADEWVGHNAMKRNSPEEKVPWPNYDSSNGHITTLDSSNLLHLADQSEDKICEEGATPAKPPQRVKLSKKYSCIDCKDAPPLCDADLPCDGEGREVPGGAEMISEESTPEGVPNEQANISPVEIDELVKMDKCVKISSLRMQFESKSQKNRANFMSHLYSAIMKSLLVILKKYSWYNIKIIWKSCVGIYEFLLNSKKNTFIKKDVCDHLTYIIFNQEKKKKYMCLSLLLTYFKESMCEKNVLEYLFYCFFQNDDFFMFSLYELIKQCIKHIFVQAKDKHLLYYIFLKNILITDNFCMKTFYIKKFIELFYKHDSNYVSFVLNKEYADLRAYFDVSLEEEPEGRCVQADRAKLGRSNVDNLISVNSVNWGTSSKERTSRRYFLFLMKQLLEREEADEIVYNCVVDELEDNIFLNYKTVKVGANALEKNAPNMTGKTMEKKFSIYNFHSLENIAFLELYTLCTLRKYESIEAVNYKSDYFYQLRKDVLLNVKILNNFFYFSNDEFVLSILSFICENKYLNLCDLYLFRTFLITSITNISRTSRDAYRKYILLFFEKFFIYYQRMVEMDKRRGCNVEAGKAKKTHGEGVLQMEGNSQAGGALLEGGTHIGATHMDEHPFEVQKVVSFLYGSVDVLREAPACDSPKNAYSTCIFHSADEKYVDQRKGIFLYNYYLMNILFVLFKNTNKDMGIEATVYCSDILNTVVDYCAHLENLNFFFFLFNAKTTWKEFYLISKEIFFKTVNIMLLKRESFACLNNAFLPLVKSHRQVDHSFYAFLLRLCFISLNHCRDVRKREDGMATHLLTATSSDNHEVYERVSNMRRNSNRDGAPPSDFFSCLIEGSDIGNIRGENRYLINYVNYLFGEGGDRSDRSDNGELCATLNIPLYIFESFISKLRRENIAKLTKHEDVENCEMYKLAYYINEFILYLTDNMNFSKDIEGASFRKHFCQISLCNSSTYLDVEQYNLLRVSGEAVESLDGFHLILLKVYICNVLHYFINYLNFLFLNESKSFFFDCRGHLIFEDQSEKEATSIIIWLSIKYISILFTSIVDFSFKFNITTSEGGAGRGRDHHSVLKNYNLNSETTKDANYISGKKNTPLCFFHSTEIHLIIQNLLCLLLHSKHIACQQYLSDCLLDVCRIIVMRSANSMQTIPLFYVYIILLIFKNEGGESKCTEEDGNKVGKAPEGRGHIASNEPISNENAEDTEPNFEFLTGIISRLNKMLTAKEDNQVDVSEILSAHFLKGNFSSSKWEPHEHSAVQNDTQRGSGEAKCVAAPQANHNFLLNDKLNMLIWDDQRINSNFLRKSSNMCLALSSLAKSYKAKEQYIIYNFVIKIIINYLLNGNNKYKKVICVNIIKHIYTIIDNKTLYEYISDIYKIALIYYKSKFFCLKSSSTSLYNILTKRLLAKLNYSYHVSSNMYYFCTGSKRRIFKNINLTFFDLLNSINLLKIFLNVFIKKGKFLNAHYCSKNECKPFFDYSNFYAQFIPILIFLSNIIIFNNDDYFLLSNVKGDLRAAHSAHQFSPHSASATDTGGKTVEESDNQSDLQEKGENAQWEEPPTGNHPPNDPSGENQTQISNMNIYFLFVKHLKRLFTYGNYFVQVLICRIIVNVYLHIYLKLKKQNLIFNFLNKIVINAMGGNRKNCYLLLFIEFVRRKESKTLVEENKKKFRKMFFQFLFLFVRSERYAEVLLILQILNILYSKISISLDQNVVSLLFRRLTLHQDDMFISVLLNELLMKITKRVENFVALLDMYASSKNERLIESFLYNWYLHTKKRHKKEFQIREKQLSEFSNYSSFKFFSECDKKGVRTPLGGEWLDGAKRSGGQTGELAEEPVDHWADERTYIYLYLLLFQIIRTHKDNIKIKKYCFSILLTIVKFISFENLFLFERMREYYTEHVKQNYLDKYVISYSYLICVKYFAMAQKKAEGQKSQNQKERCEPGNRFIEAIYSFIDREKESIIASSLNCNVKEYLFNFAYFYFLLFLNLLSRLCNKNSVTYTKYFVKAFMNYGIVPYDYDRLEGEEANMKGVSAGGGDDPGRDVAVPKGETHSSLGYPTGEDSPKWSGKRGAEKNDEKEISHVTHFSKNSYPPEGTPQVNSPNYGLPNEEGKPLDGRTSAYRKYKEWYWTDINQWITQVVKNKVRNQNITFDVVYVKNPLKHLRGHNLFTAFFVALYSCLIFMLNDENELIRYQAKIAVLHMMRKNVLNVYRTMKDIICVEFFIYYLSKWHPHVALHILTFCICQTKSCIRDSLYYNPVKLFDQEKYNLYINNVLLNQLFVFYYLFNISAIFVGGNPRGEITNFYHFIDVLGGQKKDAFVRNVNIENAAPVLSKGETILDGLDLHLLKNGALWEKVLERLSRKSAFCAECHTLGGKAEKPLRTSCQSSCRKTVLTSYMATFLIFLRMGYITNIKKSLDDYSHLLRSYRNVDLFDSNLVICWSNLFNKIIILLINIFIFFQKRIALYYNSYFYEEMNMIKSKTASIYGTFKLVRREMNPFLLKSMELLLSIMGTAFLKNGNFFSDIYTLLYALKGSV</sequence>
<feature type="transmembrane region" description="Helical" evidence="2">
    <location>
        <begin position="2885"/>
        <end position="2903"/>
    </location>
</feature>